<protein>
    <recommendedName>
        <fullName evidence="5">Feruloyl esterase</fullName>
    </recommendedName>
</protein>
<dbReference type="InterPro" id="IPR029058">
    <property type="entry name" value="AB_hydrolase_fold"/>
</dbReference>
<organism evidence="3 4">
    <name type="scientific">Streptomyces smaragdinus</name>
    <dbReference type="NCBI Taxonomy" id="2585196"/>
    <lineage>
        <taxon>Bacteria</taxon>
        <taxon>Bacillati</taxon>
        <taxon>Actinomycetota</taxon>
        <taxon>Actinomycetes</taxon>
        <taxon>Kitasatosporales</taxon>
        <taxon>Streptomycetaceae</taxon>
        <taxon>Streptomyces</taxon>
    </lineage>
</organism>
<sequence length="413" mass="43033">MPRPFPDRHHPLPLPAALVALVLAVLTALLGPGATPARAATLTEVTGFGSNPGNLQMFRYVPDGLPAGRPLVVALHGCTQSAAGFYDDTGWNSWADRYGFALLLPQQRSANNATSCFNWFQSGDTARGQGEALSVKQMVDRMTADYGSDTARVYVTGLSAGGAMTSALAAAYPDVFAGAAVVAGIPAGCATSLLDAYTCMNPGRNLSAAQWGDKVRAADPGYTGPRPVVSVWHGSADTTVAPANMTELVEQWTDVHGTDATPEVSDTVAGHPHRVYRDAAGRDVVETYSLTGMPHGQAVDPGTGADQCGIAGQYFPDVNLCASRRIAAFWGLAGTTDPGPDPDPDPDPEPTPACFTATNYAQVAAGRAHQSLGFVYANGSNQAMGLYNIFTTHTLAETAPGYFELADAGCPPQ</sequence>
<dbReference type="EMBL" id="WEGJ01000001">
    <property type="protein sequence ID" value="MQY10292.1"/>
    <property type="molecule type" value="Genomic_DNA"/>
</dbReference>
<dbReference type="OrthoDB" id="9767239at2"/>
<dbReference type="Proteomes" id="UP000466345">
    <property type="component" value="Unassembled WGS sequence"/>
</dbReference>
<dbReference type="PANTHER" id="PTHR43037">
    <property type="entry name" value="UNNAMED PRODUCT-RELATED"/>
    <property type="match status" value="1"/>
</dbReference>
<reference evidence="3 4" key="1">
    <citation type="submission" date="2019-10" db="EMBL/GenBank/DDBJ databases">
        <title>Streptomyces smaragdinus sp. nov. and Streptomyces fabii sp. nov., isolated from the gut of fungus growing-termite Macrotermes natalensis.</title>
        <authorList>
            <person name="Schwitalla J."/>
            <person name="Benndorf R."/>
            <person name="Martin K."/>
            <person name="De Beer W."/>
            <person name="Kaster A.-K."/>
            <person name="Vollmers J."/>
            <person name="Poulsen M."/>
            <person name="Beemelmanns C."/>
        </authorList>
    </citation>
    <scope>NUCLEOTIDE SEQUENCE [LARGE SCALE GENOMIC DNA]</scope>
    <source>
        <strain evidence="3 4">RB5</strain>
    </source>
</reference>
<gene>
    <name evidence="3" type="ORF">SRB5_03990</name>
</gene>
<proteinExistence type="predicted"/>
<dbReference type="AlphaFoldDB" id="A0A7K0CAW8"/>
<evidence type="ECO:0008006" key="5">
    <source>
        <dbReference type="Google" id="ProtNLM"/>
    </source>
</evidence>
<comment type="caution">
    <text evidence="3">The sequence shown here is derived from an EMBL/GenBank/DDBJ whole genome shotgun (WGS) entry which is preliminary data.</text>
</comment>
<evidence type="ECO:0000313" key="4">
    <source>
        <dbReference type="Proteomes" id="UP000466345"/>
    </source>
</evidence>
<dbReference type="InterPro" id="IPR050955">
    <property type="entry name" value="Plant_Biomass_Hydrol_Est"/>
</dbReference>
<keyword evidence="2" id="KW-0378">Hydrolase</keyword>
<dbReference type="Pfam" id="PF10503">
    <property type="entry name" value="Esterase_PHB"/>
    <property type="match status" value="1"/>
</dbReference>
<dbReference type="RefSeq" id="WP_153449615.1">
    <property type="nucleotide sequence ID" value="NZ_WEGJ01000001.1"/>
</dbReference>
<dbReference type="InterPro" id="IPR010126">
    <property type="entry name" value="Esterase_phb"/>
</dbReference>
<name>A0A7K0CAW8_9ACTN</name>
<keyword evidence="1" id="KW-0732">Signal</keyword>
<accession>A0A7K0CAW8</accession>
<dbReference type="NCBIfam" id="TIGR01840">
    <property type="entry name" value="esterase_phb"/>
    <property type="match status" value="1"/>
</dbReference>
<keyword evidence="4" id="KW-1185">Reference proteome</keyword>
<dbReference type="GO" id="GO:0005576">
    <property type="term" value="C:extracellular region"/>
    <property type="evidence" value="ECO:0007669"/>
    <property type="project" value="InterPro"/>
</dbReference>
<evidence type="ECO:0000256" key="2">
    <source>
        <dbReference type="ARBA" id="ARBA00022801"/>
    </source>
</evidence>
<dbReference type="PANTHER" id="PTHR43037:SF1">
    <property type="entry name" value="BLL1128 PROTEIN"/>
    <property type="match status" value="1"/>
</dbReference>
<evidence type="ECO:0000313" key="3">
    <source>
        <dbReference type="EMBL" id="MQY10292.1"/>
    </source>
</evidence>
<dbReference type="SUPFAM" id="SSF53474">
    <property type="entry name" value="alpha/beta-Hydrolases"/>
    <property type="match status" value="2"/>
</dbReference>
<dbReference type="Gene3D" id="3.40.50.1820">
    <property type="entry name" value="alpha/beta hydrolase"/>
    <property type="match status" value="1"/>
</dbReference>
<evidence type="ECO:0000256" key="1">
    <source>
        <dbReference type="ARBA" id="ARBA00022729"/>
    </source>
</evidence>
<dbReference type="GO" id="GO:0016787">
    <property type="term" value="F:hydrolase activity"/>
    <property type="evidence" value="ECO:0007669"/>
    <property type="project" value="UniProtKB-KW"/>
</dbReference>